<evidence type="ECO:0000313" key="2">
    <source>
        <dbReference type="Proteomes" id="UP001501736"/>
    </source>
</evidence>
<evidence type="ECO:0000313" key="1">
    <source>
        <dbReference type="EMBL" id="GAA3283317.1"/>
    </source>
</evidence>
<gene>
    <name evidence="1" type="ORF">GCM10020260_11880</name>
</gene>
<protein>
    <recommendedName>
        <fullName evidence="3">Resolvase/invertase-type recombinase catalytic domain-containing protein</fullName>
    </recommendedName>
</protein>
<dbReference type="Proteomes" id="UP001501736">
    <property type="component" value="Unassembled WGS sequence"/>
</dbReference>
<comment type="caution">
    <text evidence="1">The sequence shown here is derived from an EMBL/GenBank/DDBJ whole genome shotgun (WGS) entry which is preliminary data.</text>
</comment>
<sequence length="53" mass="6038">MSYQRVDRHHAAGFADIEHHRVGGDERIRAGIQRAGAEGFDLLIELTRHSRDL</sequence>
<keyword evidence="2" id="KW-1185">Reference proteome</keyword>
<proteinExistence type="predicted"/>
<name>A0ABP6RFV5_9MICC</name>
<dbReference type="EMBL" id="BAAAYG010000004">
    <property type="protein sequence ID" value="GAA3283317.1"/>
    <property type="molecule type" value="Genomic_DNA"/>
</dbReference>
<accession>A0ABP6RFV5</accession>
<reference evidence="2" key="1">
    <citation type="journal article" date="2019" name="Int. J. Syst. Evol. Microbiol.">
        <title>The Global Catalogue of Microorganisms (GCM) 10K type strain sequencing project: providing services to taxonomists for standard genome sequencing and annotation.</title>
        <authorList>
            <consortium name="The Broad Institute Genomics Platform"/>
            <consortium name="The Broad Institute Genome Sequencing Center for Infectious Disease"/>
            <person name="Wu L."/>
            <person name="Ma J."/>
        </authorList>
    </citation>
    <scope>NUCLEOTIDE SEQUENCE [LARGE SCALE GENOMIC DNA]</scope>
    <source>
        <strain evidence="2">JCM 11483</strain>
    </source>
</reference>
<organism evidence="1 2">
    <name type="scientific">Nesterenkonia halobia</name>
    <dbReference type="NCBI Taxonomy" id="37922"/>
    <lineage>
        <taxon>Bacteria</taxon>
        <taxon>Bacillati</taxon>
        <taxon>Actinomycetota</taxon>
        <taxon>Actinomycetes</taxon>
        <taxon>Micrococcales</taxon>
        <taxon>Micrococcaceae</taxon>
        <taxon>Nesterenkonia</taxon>
    </lineage>
</organism>
<evidence type="ECO:0008006" key="3">
    <source>
        <dbReference type="Google" id="ProtNLM"/>
    </source>
</evidence>